<evidence type="ECO:0000313" key="10">
    <source>
        <dbReference type="Proteomes" id="UP000271031"/>
    </source>
</evidence>
<dbReference type="Pfam" id="PF00392">
    <property type="entry name" value="GntR"/>
    <property type="match status" value="1"/>
</dbReference>
<dbReference type="InterPro" id="IPR004839">
    <property type="entry name" value="Aminotransferase_I/II_large"/>
</dbReference>
<dbReference type="InterPro" id="IPR000524">
    <property type="entry name" value="Tscrpt_reg_HTH_GntR"/>
</dbReference>
<dbReference type="InterPro" id="IPR015424">
    <property type="entry name" value="PyrdxlP-dep_Trfase"/>
</dbReference>
<accession>A0A3M8DEH3</accession>
<evidence type="ECO:0000256" key="1">
    <source>
        <dbReference type="ARBA" id="ARBA00001933"/>
    </source>
</evidence>
<dbReference type="CDD" id="cd07377">
    <property type="entry name" value="WHTH_GntR"/>
    <property type="match status" value="1"/>
</dbReference>
<dbReference type="GO" id="GO:0003677">
    <property type="term" value="F:DNA binding"/>
    <property type="evidence" value="ECO:0007669"/>
    <property type="project" value="UniProtKB-KW"/>
</dbReference>
<dbReference type="Gene3D" id="3.40.640.10">
    <property type="entry name" value="Type I PLP-dependent aspartate aminotransferase-like (Major domain)"/>
    <property type="match status" value="1"/>
</dbReference>
<evidence type="ECO:0000256" key="7">
    <source>
        <dbReference type="ARBA" id="ARBA00023163"/>
    </source>
</evidence>
<dbReference type="InterPro" id="IPR051446">
    <property type="entry name" value="HTH_trans_reg/aminotransferase"/>
</dbReference>
<name>A0A3M8DEH3_9BACL</name>
<dbReference type="EMBL" id="RHHQ01000013">
    <property type="protein sequence ID" value="RNB85971.1"/>
    <property type="molecule type" value="Genomic_DNA"/>
</dbReference>
<evidence type="ECO:0000256" key="2">
    <source>
        <dbReference type="ARBA" id="ARBA00005384"/>
    </source>
</evidence>
<dbReference type="AlphaFoldDB" id="A0A3M8DEH3"/>
<dbReference type="CDD" id="cd00609">
    <property type="entry name" value="AAT_like"/>
    <property type="match status" value="1"/>
</dbReference>
<dbReference type="InterPro" id="IPR036388">
    <property type="entry name" value="WH-like_DNA-bd_sf"/>
</dbReference>
<dbReference type="InterPro" id="IPR015421">
    <property type="entry name" value="PyrdxlP-dep_Trfase_major"/>
</dbReference>
<dbReference type="PANTHER" id="PTHR46577:SF1">
    <property type="entry name" value="HTH-TYPE TRANSCRIPTIONAL REGULATORY PROTEIN GABR"/>
    <property type="match status" value="1"/>
</dbReference>
<dbReference type="RefSeq" id="WP_122919383.1">
    <property type="nucleotide sequence ID" value="NZ_RHHQ01000013.1"/>
</dbReference>
<dbReference type="Gene3D" id="1.10.10.10">
    <property type="entry name" value="Winged helix-like DNA-binding domain superfamily/Winged helix DNA-binding domain"/>
    <property type="match status" value="1"/>
</dbReference>
<evidence type="ECO:0000256" key="4">
    <source>
        <dbReference type="ARBA" id="ARBA00022898"/>
    </source>
</evidence>
<evidence type="ECO:0000256" key="3">
    <source>
        <dbReference type="ARBA" id="ARBA00022576"/>
    </source>
</evidence>
<dbReference type="GO" id="GO:0008483">
    <property type="term" value="F:transaminase activity"/>
    <property type="evidence" value="ECO:0007669"/>
    <property type="project" value="UniProtKB-KW"/>
</dbReference>
<sequence>MDMTPRLHPKAEEPLYAQIYRHFRETIMDGRLAAHSRLPSVRQLSSSLSVSKITVETAYQQLAAEGFIESRARSGFYVAELEERAIDESGELIVLSHLANGQSTHSPVQEGEAAGTERTTAPPIAYHFHGSIIDLEHFPFTQWRKCASEALDLFRDDFSFYGENQGEPELCEEIARYLQRARTVRCDAAQILLGSGFQQAIGFLALMLGPDRRIIAMEEPGYADVREVFTQYGHKVVPIPLEEDGLDVESLAESGAHAVYVTPAHQYPRGMVMPIGKRLRLLQWAQETGGYIIENDYDGEFRYNVKPTPSLQGLDQDGRVVYISNFSKALSPALRVNYTVLPPALLERYLQHFSFYPCPVPRIHQRTLQLFMQKGHWDRHVRRMRSLYGRKHAELLHAITSIMPKDRVEVVAQFAGLHIVLRIKLAATAEQLAAEAAARGVKIYTTTKSWMRLNLDVMPHILVGFGGMHIEDIRPGIEQLHEAWFGAEKKRARES</sequence>
<dbReference type="PROSITE" id="PS50949">
    <property type="entry name" value="HTH_GNTR"/>
    <property type="match status" value="1"/>
</dbReference>
<comment type="similarity">
    <text evidence="2">In the C-terminal section; belongs to the class-I pyridoxal-phosphate-dependent aminotransferase family.</text>
</comment>
<proteinExistence type="inferred from homology"/>
<dbReference type="SUPFAM" id="SSF53383">
    <property type="entry name" value="PLP-dependent transferases"/>
    <property type="match status" value="1"/>
</dbReference>
<dbReference type="SMART" id="SM00345">
    <property type="entry name" value="HTH_GNTR"/>
    <property type="match status" value="1"/>
</dbReference>
<keyword evidence="10" id="KW-1185">Reference proteome</keyword>
<comment type="caution">
    <text evidence="9">The sequence shown here is derived from an EMBL/GenBank/DDBJ whole genome shotgun (WGS) entry which is preliminary data.</text>
</comment>
<organism evidence="9 10">
    <name type="scientific">Brevibacillus fluminis</name>
    <dbReference type="NCBI Taxonomy" id="511487"/>
    <lineage>
        <taxon>Bacteria</taxon>
        <taxon>Bacillati</taxon>
        <taxon>Bacillota</taxon>
        <taxon>Bacilli</taxon>
        <taxon>Bacillales</taxon>
        <taxon>Paenibacillaceae</taxon>
        <taxon>Brevibacillus</taxon>
    </lineage>
</organism>
<keyword evidence="9" id="KW-0808">Transferase</keyword>
<dbReference type="PANTHER" id="PTHR46577">
    <property type="entry name" value="HTH-TYPE TRANSCRIPTIONAL REGULATORY PROTEIN GABR"/>
    <property type="match status" value="1"/>
</dbReference>
<dbReference type="InterPro" id="IPR036390">
    <property type="entry name" value="WH_DNA-bd_sf"/>
</dbReference>
<evidence type="ECO:0000259" key="8">
    <source>
        <dbReference type="PROSITE" id="PS50949"/>
    </source>
</evidence>
<comment type="cofactor">
    <cofactor evidence="1">
        <name>pyridoxal 5'-phosphate</name>
        <dbReference type="ChEBI" id="CHEBI:597326"/>
    </cofactor>
</comment>
<keyword evidence="5" id="KW-0805">Transcription regulation</keyword>
<keyword evidence="6" id="KW-0238">DNA-binding</keyword>
<keyword evidence="7" id="KW-0804">Transcription</keyword>
<evidence type="ECO:0000313" key="9">
    <source>
        <dbReference type="EMBL" id="RNB85971.1"/>
    </source>
</evidence>
<evidence type="ECO:0000256" key="6">
    <source>
        <dbReference type="ARBA" id="ARBA00023125"/>
    </source>
</evidence>
<feature type="domain" description="HTH gntR-type" evidence="8">
    <location>
        <begin position="13"/>
        <end position="81"/>
    </location>
</feature>
<protein>
    <submittedName>
        <fullName evidence="9">PLP-dependent aminotransferase family protein</fullName>
    </submittedName>
</protein>
<dbReference type="Pfam" id="PF00155">
    <property type="entry name" value="Aminotran_1_2"/>
    <property type="match status" value="1"/>
</dbReference>
<dbReference type="GO" id="GO:0030170">
    <property type="term" value="F:pyridoxal phosphate binding"/>
    <property type="evidence" value="ECO:0007669"/>
    <property type="project" value="InterPro"/>
</dbReference>
<keyword evidence="3 9" id="KW-0032">Aminotransferase</keyword>
<dbReference type="OrthoDB" id="9808770at2"/>
<dbReference type="GO" id="GO:0003700">
    <property type="term" value="F:DNA-binding transcription factor activity"/>
    <property type="evidence" value="ECO:0007669"/>
    <property type="project" value="InterPro"/>
</dbReference>
<dbReference type="Proteomes" id="UP000271031">
    <property type="component" value="Unassembled WGS sequence"/>
</dbReference>
<reference evidence="9 10" key="1">
    <citation type="submission" date="2018-10" db="EMBL/GenBank/DDBJ databases">
        <title>Phylogenomics of Brevibacillus.</title>
        <authorList>
            <person name="Dunlap C."/>
        </authorList>
    </citation>
    <scope>NUCLEOTIDE SEQUENCE [LARGE SCALE GENOMIC DNA]</scope>
    <source>
        <strain evidence="9 10">JCM 15716</strain>
    </source>
</reference>
<gene>
    <name evidence="9" type="ORF">EDM56_18410</name>
</gene>
<dbReference type="SUPFAM" id="SSF46785">
    <property type="entry name" value="Winged helix' DNA-binding domain"/>
    <property type="match status" value="1"/>
</dbReference>
<dbReference type="PRINTS" id="PR00035">
    <property type="entry name" value="HTHGNTR"/>
</dbReference>
<evidence type="ECO:0000256" key="5">
    <source>
        <dbReference type="ARBA" id="ARBA00023015"/>
    </source>
</evidence>
<keyword evidence="4" id="KW-0663">Pyridoxal phosphate</keyword>